<dbReference type="EC" id="2.5.1.145" evidence="7"/>
<evidence type="ECO:0000256" key="5">
    <source>
        <dbReference type="ARBA" id="ARBA00022989"/>
    </source>
</evidence>
<protein>
    <recommendedName>
        <fullName evidence="7">Phosphatidylglycerol--prolipoprotein diacylglyceryl transferase</fullName>
        <ecNumber evidence="7">2.5.1.145</ecNumber>
    </recommendedName>
</protein>
<dbReference type="GO" id="GO:0042158">
    <property type="term" value="P:lipoprotein biosynthetic process"/>
    <property type="evidence" value="ECO:0007669"/>
    <property type="project" value="UniProtKB-UniRule"/>
</dbReference>
<comment type="subcellular location">
    <subcellularLocation>
        <location evidence="7">Cell membrane</location>
        <topology evidence="7">Multi-pass membrane protein</topology>
    </subcellularLocation>
</comment>
<name>A0AA37TJX2_9GAMM</name>
<comment type="caution">
    <text evidence="8">The sequence shown here is derived from an EMBL/GenBank/DDBJ whole genome shotgun (WGS) entry which is preliminary data.</text>
</comment>
<dbReference type="RefSeq" id="WP_095498047.1">
    <property type="nucleotide sequence ID" value="NZ_BSPO01000001.1"/>
</dbReference>
<keyword evidence="4 7" id="KW-0812">Transmembrane</keyword>
<evidence type="ECO:0000256" key="2">
    <source>
        <dbReference type="ARBA" id="ARBA00022475"/>
    </source>
</evidence>
<dbReference type="GO" id="GO:0008961">
    <property type="term" value="F:phosphatidylglycerol-prolipoprotein diacylglyceryl transferase activity"/>
    <property type="evidence" value="ECO:0007669"/>
    <property type="project" value="UniProtKB-UniRule"/>
</dbReference>
<dbReference type="EMBL" id="BSPO01000001">
    <property type="protein sequence ID" value="GLS82499.1"/>
    <property type="molecule type" value="Genomic_DNA"/>
</dbReference>
<dbReference type="AlphaFoldDB" id="A0AA37TJX2"/>
<keyword evidence="9" id="KW-1185">Reference proteome</keyword>
<evidence type="ECO:0000313" key="9">
    <source>
        <dbReference type="Proteomes" id="UP001157439"/>
    </source>
</evidence>
<feature type="transmembrane region" description="Helical" evidence="7">
    <location>
        <begin position="28"/>
        <end position="46"/>
    </location>
</feature>
<dbReference type="PANTHER" id="PTHR30589">
    <property type="entry name" value="PROLIPOPROTEIN DIACYLGLYCERYL TRANSFERASE"/>
    <property type="match status" value="1"/>
</dbReference>
<dbReference type="PROSITE" id="PS01311">
    <property type="entry name" value="LGT"/>
    <property type="match status" value="1"/>
</dbReference>
<keyword evidence="3 7" id="KW-0808">Transferase</keyword>
<dbReference type="GO" id="GO:0005886">
    <property type="term" value="C:plasma membrane"/>
    <property type="evidence" value="ECO:0007669"/>
    <property type="project" value="UniProtKB-SubCell"/>
</dbReference>
<feature type="binding site" evidence="7">
    <location>
        <position position="148"/>
    </location>
    <ligand>
        <name>a 1,2-diacyl-sn-glycero-3-phospho-(1'-sn-glycerol)</name>
        <dbReference type="ChEBI" id="CHEBI:64716"/>
    </ligand>
</feature>
<comment type="catalytic activity">
    <reaction evidence="7">
        <text>L-cysteinyl-[prolipoprotein] + a 1,2-diacyl-sn-glycero-3-phospho-(1'-sn-glycerol) = an S-1,2-diacyl-sn-glyceryl-L-cysteinyl-[prolipoprotein] + sn-glycerol 1-phosphate + H(+)</text>
        <dbReference type="Rhea" id="RHEA:56712"/>
        <dbReference type="Rhea" id="RHEA-COMP:14679"/>
        <dbReference type="Rhea" id="RHEA-COMP:14680"/>
        <dbReference type="ChEBI" id="CHEBI:15378"/>
        <dbReference type="ChEBI" id="CHEBI:29950"/>
        <dbReference type="ChEBI" id="CHEBI:57685"/>
        <dbReference type="ChEBI" id="CHEBI:64716"/>
        <dbReference type="ChEBI" id="CHEBI:140658"/>
        <dbReference type="EC" id="2.5.1.145"/>
    </reaction>
</comment>
<dbReference type="NCBIfam" id="TIGR00544">
    <property type="entry name" value="lgt"/>
    <property type="match status" value="1"/>
</dbReference>
<comment type="function">
    <text evidence="7">Catalyzes the transfer of the diacylglyceryl group from phosphatidylglycerol to the sulfhydryl group of the N-terminal cysteine of a prolipoprotein, the first step in the formation of mature lipoproteins.</text>
</comment>
<keyword evidence="6 7" id="KW-0472">Membrane</keyword>
<dbReference type="Pfam" id="PF01790">
    <property type="entry name" value="LGT"/>
    <property type="match status" value="1"/>
</dbReference>
<evidence type="ECO:0000256" key="4">
    <source>
        <dbReference type="ARBA" id="ARBA00022692"/>
    </source>
</evidence>
<keyword evidence="2 7" id="KW-1003">Cell membrane</keyword>
<evidence type="ECO:0000256" key="1">
    <source>
        <dbReference type="ARBA" id="ARBA00007150"/>
    </source>
</evidence>
<dbReference type="PANTHER" id="PTHR30589:SF0">
    <property type="entry name" value="PHOSPHATIDYLGLYCEROL--PROLIPOPROTEIN DIACYLGLYCERYL TRANSFERASE"/>
    <property type="match status" value="1"/>
</dbReference>
<dbReference type="HAMAP" id="MF_01147">
    <property type="entry name" value="Lgt"/>
    <property type="match status" value="1"/>
</dbReference>
<evidence type="ECO:0000313" key="8">
    <source>
        <dbReference type="EMBL" id="GLS82499.1"/>
    </source>
</evidence>
<keyword evidence="5 7" id="KW-1133">Transmembrane helix</keyword>
<sequence>MLTYPKIDPIIFSIGPFELFGETFEPAIRWYGMMYLVGFVAAMWVLNRMADRKDTQWNRDQVSDLLFYAFLGVILGGRIGYVLFYNFGAFLDNPMYLFAITDGGMSFHGGLLGVLTAFAYIAYSQKRHFFDVADVVAPVVPIGLGAGRIGNFINGELWGRTSDVPWAMVFPGAGPEARHPSQLYQFALEGVVLFSLLYWFSRKPRQRGAISGMFLVGYGCFRFIVEFVREPDVQLGLYLNFFTMGQLLSMPMIAFGLFLILRKSGSKESK</sequence>
<comment type="similarity">
    <text evidence="1 7">Belongs to the Lgt family.</text>
</comment>
<evidence type="ECO:0000256" key="3">
    <source>
        <dbReference type="ARBA" id="ARBA00022679"/>
    </source>
</evidence>
<feature type="transmembrane region" description="Helical" evidence="7">
    <location>
        <begin position="237"/>
        <end position="261"/>
    </location>
</feature>
<evidence type="ECO:0000256" key="7">
    <source>
        <dbReference type="HAMAP-Rule" id="MF_01147"/>
    </source>
</evidence>
<proteinExistence type="inferred from homology"/>
<evidence type="ECO:0000256" key="6">
    <source>
        <dbReference type="ARBA" id="ARBA00023136"/>
    </source>
</evidence>
<feature type="transmembrane region" description="Helical" evidence="7">
    <location>
        <begin position="208"/>
        <end position="225"/>
    </location>
</feature>
<organism evidence="8 9">
    <name type="scientific">Paraferrimonas haliotis</name>
    <dbReference type="NCBI Taxonomy" id="2013866"/>
    <lineage>
        <taxon>Bacteria</taxon>
        <taxon>Pseudomonadati</taxon>
        <taxon>Pseudomonadota</taxon>
        <taxon>Gammaproteobacteria</taxon>
        <taxon>Alteromonadales</taxon>
        <taxon>Ferrimonadaceae</taxon>
        <taxon>Paraferrimonas</taxon>
    </lineage>
</organism>
<feature type="transmembrane region" description="Helical" evidence="7">
    <location>
        <begin position="66"/>
        <end position="85"/>
    </location>
</feature>
<reference evidence="8 9" key="1">
    <citation type="journal article" date="2014" name="Int. J. Syst. Evol. Microbiol.">
        <title>Complete genome sequence of Corynebacterium casei LMG S-19264T (=DSM 44701T), isolated from a smear-ripened cheese.</title>
        <authorList>
            <consortium name="US DOE Joint Genome Institute (JGI-PGF)"/>
            <person name="Walter F."/>
            <person name="Albersmeier A."/>
            <person name="Kalinowski J."/>
            <person name="Ruckert C."/>
        </authorList>
    </citation>
    <scope>NUCLEOTIDE SEQUENCE [LARGE SCALE GENOMIC DNA]</scope>
    <source>
        <strain evidence="8 9">NBRC 112785</strain>
    </source>
</reference>
<comment type="pathway">
    <text evidence="7">Protein modification; lipoprotein biosynthesis (diacylglyceryl transfer).</text>
</comment>
<gene>
    <name evidence="7 8" type="primary">lgt</name>
    <name evidence="8" type="ORF">GCM10007894_04760</name>
</gene>
<dbReference type="Proteomes" id="UP001157439">
    <property type="component" value="Unassembled WGS sequence"/>
</dbReference>
<feature type="transmembrane region" description="Helical" evidence="7">
    <location>
        <begin position="105"/>
        <end position="123"/>
    </location>
</feature>
<accession>A0AA37TJX2</accession>
<dbReference type="InterPro" id="IPR001640">
    <property type="entry name" value="Lgt"/>
</dbReference>